<name>A0AB40BSK9_DIOCR</name>
<accession>A0AB40BSK9</accession>
<evidence type="ECO:0000313" key="4">
    <source>
        <dbReference type="RefSeq" id="XP_039130451.1"/>
    </source>
</evidence>
<keyword evidence="1" id="KW-0479">Metal-binding</keyword>
<dbReference type="Gene3D" id="3.30.160.60">
    <property type="entry name" value="Classic Zinc Finger"/>
    <property type="match status" value="1"/>
</dbReference>
<keyword evidence="3" id="KW-1185">Reference proteome</keyword>
<protein>
    <submittedName>
        <fullName evidence="4">Protein LATE FLOWERING-like</fullName>
    </submittedName>
</protein>
<dbReference type="Proteomes" id="UP001515500">
    <property type="component" value="Chromosome 8"/>
</dbReference>
<evidence type="ECO:0000256" key="1">
    <source>
        <dbReference type="PROSITE-ProRule" id="PRU00042"/>
    </source>
</evidence>
<reference evidence="4" key="1">
    <citation type="submission" date="2025-08" db="UniProtKB">
        <authorList>
            <consortium name="RefSeq"/>
        </authorList>
    </citation>
    <scope>IDENTIFICATION</scope>
</reference>
<dbReference type="PROSITE" id="PS00028">
    <property type="entry name" value="ZINC_FINGER_C2H2_1"/>
    <property type="match status" value="1"/>
</dbReference>
<dbReference type="PANTHER" id="PTHR45730">
    <property type="entry name" value="ZINC FINGER PROTEIN JAGGED"/>
    <property type="match status" value="1"/>
</dbReference>
<dbReference type="AlphaFoldDB" id="A0AB40BSK9"/>
<gene>
    <name evidence="4" type="primary">LOC120266869</name>
</gene>
<proteinExistence type="predicted"/>
<dbReference type="PROSITE" id="PS50157">
    <property type="entry name" value="ZINC_FINGER_C2H2_2"/>
    <property type="match status" value="1"/>
</dbReference>
<dbReference type="GeneID" id="120266869"/>
<dbReference type="GO" id="GO:0008270">
    <property type="term" value="F:zinc ion binding"/>
    <property type="evidence" value="ECO:0007669"/>
    <property type="project" value="UniProtKB-KW"/>
</dbReference>
<dbReference type="InterPro" id="IPR013087">
    <property type="entry name" value="Znf_C2H2_type"/>
</dbReference>
<dbReference type="PANTHER" id="PTHR45730:SF50">
    <property type="entry name" value="OS12G0617000 PROTEIN"/>
    <property type="match status" value="1"/>
</dbReference>
<evidence type="ECO:0000259" key="2">
    <source>
        <dbReference type="PROSITE" id="PS50157"/>
    </source>
</evidence>
<evidence type="ECO:0000313" key="3">
    <source>
        <dbReference type="Proteomes" id="UP001515500"/>
    </source>
</evidence>
<sequence>MEANYQEPPPTSSSQLHPTLDLSLTLAPSSPPPSPNAVVEQSMRIFPCLFCDKKFLKSQALGGHQNAHKKERSNGLSSSLLHSSPFSINSHSGSYHSAVHPESLGSYGVAPRLTPRHPYLATTREWCHEGVSSETIDLVNWQLSSHHEPLSVDVAVVDSITATASSVVSSSSCPSSTGDADLANIDLTLRL</sequence>
<dbReference type="GO" id="GO:0003700">
    <property type="term" value="F:DNA-binding transcription factor activity"/>
    <property type="evidence" value="ECO:0007669"/>
    <property type="project" value="InterPro"/>
</dbReference>
<keyword evidence="1" id="KW-0862">Zinc</keyword>
<dbReference type="InterPro" id="IPR045320">
    <property type="entry name" value="JAGGED/SL1-like"/>
</dbReference>
<organism evidence="3 4">
    <name type="scientific">Dioscorea cayennensis subsp. rotundata</name>
    <name type="common">White Guinea yam</name>
    <name type="synonym">Dioscorea rotundata</name>
    <dbReference type="NCBI Taxonomy" id="55577"/>
    <lineage>
        <taxon>Eukaryota</taxon>
        <taxon>Viridiplantae</taxon>
        <taxon>Streptophyta</taxon>
        <taxon>Embryophyta</taxon>
        <taxon>Tracheophyta</taxon>
        <taxon>Spermatophyta</taxon>
        <taxon>Magnoliopsida</taxon>
        <taxon>Liliopsida</taxon>
        <taxon>Dioscoreales</taxon>
        <taxon>Dioscoreaceae</taxon>
        <taxon>Dioscorea</taxon>
    </lineage>
</organism>
<feature type="domain" description="C2H2-type" evidence="2">
    <location>
        <begin position="46"/>
        <end position="73"/>
    </location>
</feature>
<dbReference type="RefSeq" id="XP_039130451.1">
    <property type="nucleotide sequence ID" value="XM_039274517.1"/>
</dbReference>
<keyword evidence="1" id="KW-0863">Zinc-finger</keyword>
<dbReference type="InterPro" id="IPR036236">
    <property type="entry name" value="Znf_C2H2_sf"/>
</dbReference>
<dbReference type="SUPFAM" id="SSF57667">
    <property type="entry name" value="beta-beta-alpha zinc fingers"/>
    <property type="match status" value="1"/>
</dbReference>